<dbReference type="KEGG" id="hna:Hneap_1642"/>
<sequence>MNSLDFLTSELQRIKAARSEAIKDGIPTLHRIYAAASGTSGQSRILRAFIIGIFNGDDHPFDLNQLRGLDEALFDDALDVIRLDRHGEKEVHRYLPGTAQQAISGWSFWNRSSV</sequence>
<name>D0L195_HALNC</name>
<dbReference type="Pfam" id="PF24720">
    <property type="entry name" value="DUF7673"/>
    <property type="match status" value="1"/>
</dbReference>
<dbReference type="RefSeq" id="WP_012824502.1">
    <property type="nucleotide sequence ID" value="NC_013422.1"/>
</dbReference>
<dbReference type="STRING" id="555778.Hneap_1642"/>
<evidence type="ECO:0000259" key="1">
    <source>
        <dbReference type="Pfam" id="PF24720"/>
    </source>
</evidence>
<dbReference type="OrthoDB" id="6717082at2"/>
<feature type="domain" description="DUF7673" evidence="1">
    <location>
        <begin position="28"/>
        <end position="106"/>
    </location>
</feature>
<dbReference type="Proteomes" id="UP000009102">
    <property type="component" value="Chromosome"/>
</dbReference>
<gene>
    <name evidence="2" type="ordered locus">Hneap_1642</name>
</gene>
<dbReference type="EMBL" id="CP001801">
    <property type="protein sequence ID" value="ACX96468.1"/>
    <property type="molecule type" value="Genomic_DNA"/>
</dbReference>
<dbReference type="InterPro" id="IPR056090">
    <property type="entry name" value="DUF7673"/>
</dbReference>
<reference evidence="2 3" key="1">
    <citation type="submission" date="2009-10" db="EMBL/GenBank/DDBJ databases">
        <title>Complete sequence of Halothiobacillus neapolitanus c2.</title>
        <authorList>
            <consortium name="US DOE Joint Genome Institute"/>
            <person name="Lucas S."/>
            <person name="Copeland A."/>
            <person name="Lapidus A."/>
            <person name="Glavina del Rio T."/>
            <person name="Tice H."/>
            <person name="Bruce D."/>
            <person name="Goodwin L."/>
            <person name="Pitluck S."/>
            <person name="Davenport K."/>
            <person name="Brettin T."/>
            <person name="Detter J.C."/>
            <person name="Han C."/>
            <person name="Tapia R."/>
            <person name="Larimer F."/>
            <person name="Land M."/>
            <person name="Hauser L."/>
            <person name="Kyrpides N."/>
            <person name="Mikhailova N."/>
            <person name="Kerfeld C."/>
            <person name="Cannon G."/>
            <person name="Heinhort S."/>
        </authorList>
    </citation>
    <scope>NUCLEOTIDE SEQUENCE [LARGE SCALE GENOMIC DNA]</scope>
    <source>
        <strain evidence="3">ATCC 23641 / c2</strain>
    </source>
</reference>
<dbReference type="eggNOG" id="ENOG503339C">
    <property type="taxonomic scope" value="Bacteria"/>
</dbReference>
<organism evidence="2 3">
    <name type="scientific">Halothiobacillus neapolitanus (strain ATCC 23641 / DSM 15147 / CIP 104769 / NCIMB 8539 / c2)</name>
    <name type="common">Thiobacillus neapolitanus</name>
    <dbReference type="NCBI Taxonomy" id="555778"/>
    <lineage>
        <taxon>Bacteria</taxon>
        <taxon>Pseudomonadati</taxon>
        <taxon>Pseudomonadota</taxon>
        <taxon>Gammaproteobacteria</taxon>
        <taxon>Chromatiales</taxon>
        <taxon>Halothiobacillaceae</taxon>
        <taxon>Halothiobacillus</taxon>
    </lineage>
</organism>
<dbReference type="HOGENOM" id="CLU_157792_0_0_6"/>
<evidence type="ECO:0000313" key="3">
    <source>
        <dbReference type="Proteomes" id="UP000009102"/>
    </source>
</evidence>
<protein>
    <recommendedName>
        <fullName evidence="1">DUF7673 domain-containing protein</fullName>
    </recommendedName>
</protein>
<proteinExistence type="predicted"/>
<accession>D0L195</accession>
<keyword evidence="3" id="KW-1185">Reference proteome</keyword>
<evidence type="ECO:0000313" key="2">
    <source>
        <dbReference type="EMBL" id="ACX96468.1"/>
    </source>
</evidence>
<dbReference type="AlphaFoldDB" id="D0L195"/>